<feature type="compositionally biased region" description="Low complexity" evidence="1">
    <location>
        <begin position="30"/>
        <end position="45"/>
    </location>
</feature>
<proteinExistence type="predicted"/>
<sequence>MQARRGETGARAESGSARAPVLQLPQPAQTRPALAPANANANPNVAGGGGTGAGGGARRGREGTDAEKAVLAGVMATVVGRHAPNTEEGRRAYAADVAAWDRVHAGIPHDRIAIHTTGYPLRPGTSDPCTNECWSCGMATTPPHRKDACTVPPVPLLERRFRTVCAMWLGRGRNVPGAGMNYVGQVEGGIWWNGDEDAGNAADGGQGPEMQIEVVDVYTVDPSKTEKKTAAFMHWISIASARGEKNRVCALWDGGAQVLRMADGMKVPSVAHWEGEIEVEGVRVVGQFEVFDSGGGWNFLFGKDLQAAIGAVHDMKNDIVTIEADGRHATLENQNPLVCKTVGLEAIRSAASNAARREASRGVVSQAIPPSRRVPPYAVYVLERSLSLPRVVIGEGLVERKCRRGSAFTALRSRKLRMKSMGVKSQTASPARAVNSDCLPENANAGEDIGVMDGTMQDEAEGDGKVVADESEDKGDTGVVDARVHELDEESSRRESLSGDVLSAASPARRVESVIANANENTDPMPENEIAAGVAAEMEGESDAADSTETCEALTGATSCASPPARRVQSIADIEEEVAHSVVPDPCPKMMTNSLDEGVTEEDAGGMRGDFGNAETREASTGVKLSATPPARRVLFDILPEWMAINHVAQEPPKHVPYPVSPPDDDSIFTRATDPFKPETVARIVELVTIGEDLTNEQREIVVAFIKEHADIFAPSVRYA</sequence>
<dbReference type="Proteomes" id="UP001362999">
    <property type="component" value="Unassembled WGS sequence"/>
</dbReference>
<organism evidence="2 3">
    <name type="scientific">Favolaschia claudopus</name>
    <dbReference type="NCBI Taxonomy" id="2862362"/>
    <lineage>
        <taxon>Eukaryota</taxon>
        <taxon>Fungi</taxon>
        <taxon>Dikarya</taxon>
        <taxon>Basidiomycota</taxon>
        <taxon>Agaricomycotina</taxon>
        <taxon>Agaricomycetes</taxon>
        <taxon>Agaricomycetidae</taxon>
        <taxon>Agaricales</taxon>
        <taxon>Marasmiineae</taxon>
        <taxon>Mycenaceae</taxon>
        <taxon>Favolaschia</taxon>
    </lineage>
</organism>
<name>A0AAW0C6Z2_9AGAR</name>
<evidence type="ECO:0000256" key="1">
    <source>
        <dbReference type="SAM" id="MobiDB-lite"/>
    </source>
</evidence>
<evidence type="ECO:0000313" key="2">
    <source>
        <dbReference type="EMBL" id="KAK7034314.1"/>
    </source>
</evidence>
<protein>
    <submittedName>
        <fullName evidence="2">Uncharacterized protein</fullName>
    </submittedName>
</protein>
<feature type="region of interest" description="Disordered" evidence="1">
    <location>
        <begin position="457"/>
        <end position="477"/>
    </location>
</feature>
<feature type="region of interest" description="Disordered" evidence="1">
    <location>
        <begin position="1"/>
        <end position="65"/>
    </location>
</feature>
<dbReference type="AlphaFoldDB" id="A0AAW0C6Z2"/>
<feature type="compositionally biased region" description="Basic and acidic residues" evidence="1">
    <location>
        <begin position="1"/>
        <end position="10"/>
    </location>
</feature>
<gene>
    <name evidence="2" type="ORF">R3P38DRAFT_3496731</name>
</gene>
<reference evidence="2 3" key="1">
    <citation type="journal article" date="2024" name="J Genomics">
        <title>Draft genome sequencing and assembly of Favolaschia claudopus CIRM-BRFM 2984 isolated from oak limbs.</title>
        <authorList>
            <person name="Navarro D."/>
            <person name="Drula E."/>
            <person name="Chaduli D."/>
            <person name="Cazenave R."/>
            <person name="Ahrendt S."/>
            <person name="Wang J."/>
            <person name="Lipzen A."/>
            <person name="Daum C."/>
            <person name="Barry K."/>
            <person name="Grigoriev I.V."/>
            <person name="Favel A."/>
            <person name="Rosso M.N."/>
            <person name="Martin F."/>
        </authorList>
    </citation>
    <scope>NUCLEOTIDE SEQUENCE [LARGE SCALE GENOMIC DNA]</scope>
    <source>
        <strain evidence="2 3">CIRM-BRFM 2984</strain>
    </source>
</reference>
<keyword evidence="3" id="KW-1185">Reference proteome</keyword>
<comment type="caution">
    <text evidence="2">The sequence shown here is derived from an EMBL/GenBank/DDBJ whole genome shotgun (WGS) entry which is preliminary data.</text>
</comment>
<evidence type="ECO:0000313" key="3">
    <source>
        <dbReference type="Proteomes" id="UP001362999"/>
    </source>
</evidence>
<feature type="region of interest" description="Disordered" evidence="1">
    <location>
        <begin position="419"/>
        <end position="444"/>
    </location>
</feature>
<feature type="compositionally biased region" description="Gly residues" evidence="1">
    <location>
        <begin position="46"/>
        <end position="57"/>
    </location>
</feature>
<accession>A0AAW0C6Z2</accession>
<dbReference type="EMBL" id="JAWWNJ010000021">
    <property type="protein sequence ID" value="KAK7034314.1"/>
    <property type="molecule type" value="Genomic_DNA"/>
</dbReference>